<dbReference type="SUPFAM" id="SSF57903">
    <property type="entry name" value="FYVE/PHD zinc finger"/>
    <property type="match status" value="1"/>
</dbReference>
<evidence type="ECO:0000256" key="4">
    <source>
        <dbReference type="PROSITE-ProRule" id="PRU00146"/>
    </source>
</evidence>
<dbReference type="PANTHER" id="PTHR12143:SF42">
    <property type="entry name" value="PUTATIVE SUBFAMILY (AFU_ORTHOLOGUE AFUA_6G13760)-RELATED"/>
    <property type="match status" value="1"/>
</dbReference>
<keyword evidence="2 4" id="KW-0863">Zinc-finger</keyword>
<dbReference type="InterPro" id="IPR014718">
    <property type="entry name" value="GH-type_carb-bd"/>
</dbReference>
<dbReference type="Gene3D" id="1.20.1610.10">
    <property type="entry name" value="alpha-1,2-mannosidases domains"/>
    <property type="match status" value="1"/>
</dbReference>
<feature type="region of interest" description="Disordered" evidence="6">
    <location>
        <begin position="151"/>
        <end position="179"/>
    </location>
</feature>
<dbReference type="InterPro" id="IPR005887">
    <property type="entry name" value="GH92_a_mannosidase_put"/>
</dbReference>
<dbReference type="InterPro" id="IPR019786">
    <property type="entry name" value="Zinc_finger_PHD-type_CS"/>
</dbReference>
<dbReference type="SUPFAM" id="SSF48208">
    <property type="entry name" value="Six-hairpin glycosidases"/>
    <property type="match status" value="1"/>
</dbReference>
<dbReference type="FunFam" id="2.70.98.10:FF:000010">
    <property type="entry name" value="Alpha-1,2-mannosidase family protein"/>
    <property type="match status" value="1"/>
</dbReference>
<dbReference type="GO" id="GO:0005634">
    <property type="term" value="C:nucleus"/>
    <property type="evidence" value="ECO:0007669"/>
    <property type="project" value="TreeGrafter"/>
</dbReference>
<dbReference type="SMART" id="SM00249">
    <property type="entry name" value="PHD"/>
    <property type="match status" value="1"/>
</dbReference>
<evidence type="ECO:0000256" key="1">
    <source>
        <dbReference type="ARBA" id="ARBA00022723"/>
    </source>
</evidence>
<dbReference type="GO" id="GO:0030246">
    <property type="term" value="F:carbohydrate binding"/>
    <property type="evidence" value="ECO:0007669"/>
    <property type="project" value="InterPro"/>
</dbReference>
<evidence type="ECO:0000256" key="2">
    <source>
        <dbReference type="ARBA" id="ARBA00022771"/>
    </source>
</evidence>
<evidence type="ECO:0000256" key="3">
    <source>
        <dbReference type="ARBA" id="ARBA00022833"/>
    </source>
</evidence>
<dbReference type="GO" id="GO:0006516">
    <property type="term" value="P:glycoprotein catabolic process"/>
    <property type="evidence" value="ECO:0007669"/>
    <property type="project" value="TreeGrafter"/>
</dbReference>
<dbReference type="Gene3D" id="1.20.1050.60">
    <property type="entry name" value="alpha-1,2-mannosidase"/>
    <property type="match status" value="1"/>
</dbReference>
<dbReference type="Pfam" id="PF07971">
    <property type="entry name" value="Glyco_hydro_92"/>
    <property type="match status" value="1"/>
</dbReference>
<sequence>MINTEYDVTSIAPILQVHPSDGSHGSLVMLRTNENQPKVFRGLVSQAGPRNTHRPVENTVTSQSMPSVAASSSERCDTGSISDVEKGHIYDEWIRAGKPHNLVCSGCRYPGNLLLCETCCRSYHGSCLPSQDASLLTGSFHCPSCRHKRWDQSPPQFDRSAPSSNASRGSTPGVNGYSRVTSSREYASIDGRRTLTALGPLAGPTQVLSIRSPPDVDRHQSSEDHGNFATPETDVLSRARNLLVDYGQLDADKDIRPELLLKLASMMTELEAQQSLQQEVQELKAENVALRNENANFRGYFTSRLPTNEPMINSSSNIIPPIFPRPSSDTRRAISFARQLMHISHELLTTWGSNSAGVVTKIQTSRKFDRIQLVGKQPQDIHQMAEAYYKSLSASMRTGIKWIVKGMAKAVADTQGENQAGFAFDTETVTGFSHTHDSGTGGSPSMGNFPIFAQPNCPDDDLNQCKWQQNDRAVAWVRDSPKARPGYFSIAMESGVQAEMTVTNHSALYRFTFNNVPTESLSPVILVDLMDLPQSRKGGIASVDSSGRLTGNATFNPSFGIGSYELHFCVDFKGGDIRDTGTWVKNRANSSQKTVSLVEDGSNTPATLSAGTFARFHTLRDNTITARVGVSFMSVEQACSNAETELPNFDFANTVSAAESAWRDKLNVISVNAEGISSDLQKVFWSGAYRAMISPQDYTGENPLWKSEEPYYDSFYCIWDSYRGVHQLLTLMDPLSQSRMIRSLVDIYRHEGYLPDCRMSLCKGYTQGGSNADVLIADAFLKNVSDVDWDTAYEAIVKDAEVEPANWGVEGRGGLRSWKGLGYIPTDDYDPDGSGLHTRSISRTVEYAYNDFCIAEVAKRMGHDSDYEKYLMRASNWQNMFKDDQRSTINGVDTGYVGFMQPRYLNGTWGYQDPIFCSPLMNFTSCYLNPDGHETYEGSSWLYTFYAPQDMSLLIKRLGGAQLFTSRLNYLHDSGILYVGDEQAFLTVFQFHYAGRPALSAARSHFYIPSQFNTSVSGIPGNDDGGAMGSFAVLSMMGLFPVHGQDVYLITPPFFKEISIRNSVTGAVATIRNLNFDPTYKAIYIQSATRDGKPWTKNWIGHDFFNQGGVLELELGLTESAWGTQNEDLPPSMSHY</sequence>
<dbReference type="GO" id="GO:0005975">
    <property type="term" value="P:carbohydrate metabolic process"/>
    <property type="evidence" value="ECO:0007669"/>
    <property type="project" value="InterPro"/>
</dbReference>
<keyword evidence="5" id="KW-0175">Coiled coil</keyword>
<dbReference type="GO" id="GO:0008270">
    <property type="term" value="F:zinc ion binding"/>
    <property type="evidence" value="ECO:0007669"/>
    <property type="project" value="UniProtKB-KW"/>
</dbReference>
<feature type="region of interest" description="Disordered" evidence="6">
    <location>
        <begin position="204"/>
        <end position="233"/>
    </location>
</feature>
<feature type="compositionally biased region" description="Polar residues" evidence="6">
    <location>
        <begin position="161"/>
        <end position="179"/>
    </location>
</feature>
<organism evidence="8 9">
    <name type="scientific">Aspergillus flavus</name>
    <dbReference type="NCBI Taxonomy" id="5059"/>
    <lineage>
        <taxon>Eukaryota</taxon>
        <taxon>Fungi</taxon>
        <taxon>Dikarya</taxon>
        <taxon>Ascomycota</taxon>
        <taxon>Pezizomycotina</taxon>
        <taxon>Eurotiomycetes</taxon>
        <taxon>Eurotiomycetidae</taxon>
        <taxon>Eurotiales</taxon>
        <taxon>Aspergillaceae</taxon>
        <taxon>Aspergillus</taxon>
        <taxon>Aspergillus subgen. Circumdati</taxon>
    </lineage>
</organism>
<dbReference type="EMBL" id="QQZZ01000034">
    <property type="protein sequence ID" value="RMZ46267.1"/>
    <property type="molecule type" value="Genomic_DNA"/>
</dbReference>
<proteinExistence type="predicted"/>
<dbReference type="PROSITE" id="PS50016">
    <property type="entry name" value="ZF_PHD_2"/>
    <property type="match status" value="1"/>
</dbReference>
<dbReference type="FunFam" id="1.20.1610.10:FF:000002">
    <property type="entry name" value="Alpha-1,2-mannosidase family protein"/>
    <property type="match status" value="1"/>
</dbReference>
<dbReference type="InterPro" id="IPR012939">
    <property type="entry name" value="Glyco_hydro_92"/>
</dbReference>
<dbReference type="Gene3D" id="2.70.98.10">
    <property type="match status" value="1"/>
</dbReference>
<keyword evidence="1" id="KW-0479">Metal-binding</keyword>
<dbReference type="NCBIfam" id="TIGR01180">
    <property type="entry name" value="aman2_put"/>
    <property type="match status" value="1"/>
</dbReference>
<dbReference type="Gene3D" id="3.30.2080.10">
    <property type="entry name" value="GH92 mannosidase domain"/>
    <property type="match status" value="1"/>
</dbReference>
<dbReference type="AlphaFoldDB" id="A0AB74CJY9"/>
<dbReference type="PANTHER" id="PTHR12143">
    <property type="entry name" value="PEPTIDE N-GLYCANASE PNGASE -RELATED"/>
    <property type="match status" value="1"/>
</dbReference>
<gene>
    <name evidence="8" type="ORF">CA14_008333</name>
</gene>
<protein>
    <recommendedName>
        <fullName evidence="7">PHD-type domain-containing protein</fullName>
    </recommendedName>
</protein>
<dbReference type="CDD" id="cd14686">
    <property type="entry name" value="bZIP"/>
    <property type="match status" value="1"/>
</dbReference>
<dbReference type="InterPro" id="IPR041371">
    <property type="entry name" value="GH92_N"/>
</dbReference>
<dbReference type="PROSITE" id="PS01359">
    <property type="entry name" value="ZF_PHD_1"/>
    <property type="match status" value="1"/>
</dbReference>
<feature type="region of interest" description="Disordered" evidence="6">
    <location>
        <begin position="46"/>
        <end position="79"/>
    </location>
</feature>
<dbReference type="Pfam" id="PF00628">
    <property type="entry name" value="PHD"/>
    <property type="match status" value="1"/>
</dbReference>
<evidence type="ECO:0000313" key="9">
    <source>
        <dbReference type="Proteomes" id="UP000275480"/>
    </source>
</evidence>
<dbReference type="Pfam" id="PF17678">
    <property type="entry name" value="Glyco_hydro_92N"/>
    <property type="match status" value="1"/>
</dbReference>
<dbReference type="InterPro" id="IPR050883">
    <property type="entry name" value="PNGase"/>
</dbReference>
<evidence type="ECO:0000259" key="7">
    <source>
        <dbReference type="PROSITE" id="PS50016"/>
    </source>
</evidence>
<dbReference type="GO" id="GO:0005829">
    <property type="term" value="C:cytosol"/>
    <property type="evidence" value="ECO:0007669"/>
    <property type="project" value="TreeGrafter"/>
</dbReference>
<evidence type="ECO:0000313" key="8">
    <source>
        <dbReference type="EMBL" id="RMZ46267.1"/>
    </source>
</evidence>
<dbReference type="FunFam" id="3.30.2080.10:FF:000001">
    <property type="entry name" value="Alpha-1,2-mannosidase subfamily"/>
    <property type="match status" value="1"/>
</dbReference>
<accession>A0AB74CJY9</accession>
<evidence type="ECO:0000256" key="5">
    <source>
        <dbReference type="SAM" id="Coils"/>
    </source>
</evidence>
<dbReference type="InterPro" id="IPR013083">
    <property type="entry name" value="Znf_RING/FYVE/PHD"/>
</dbReference>
<dbReference type="FunFam" id="1.20.1050.60:FF:000002">
    <property type="entry name" value="Glycosyl hydrolase family 92"/>
    <property type="match status" value="1"/>
</dbReference>
<dbReference type="GO" id="GO:0000224">
    <property type="term" value="F:peptide-N4-(N-acetyl-beta-glucosaminyl)asparagine amidase activity"/>
    <property type="evidence" value="ECO:0007669"/>
    <property type="project" value="TreeGrafter"/>
</dbReference>
<feature type="domain" description="PHD-type" evidence="7">
    <location>
        <begin position="101"/>
        <end position="148"/>
    </location>
</feature>
<dbReference type="InterPro" id="IPR001965">
    <property type="entry name" value="Znf_PHD"/>
</dbReference>
<reference evidence="8 9" key="1">
    <citation type="submission" date="2018-07" db="EMBL/GenBank/DDBJ databases">
        <title>Identification of spontaneous genetic mutation associated with occurrence of a yellow conidial color mutant of Aspergillus flavus.</title>
        <authorList>
            <person name="Chang P.-K."/>
            <person name="Mack B.M."/>
            <person name="Scharfenstein L."/>
            <person name="Gilbert M.K."/>
        </authorList>
    </citation>
    <scope>NUCLEOTIDE SEQUENCE [LARGE SCALE GENOMIC DNA]</scope>
    <source>
        <strain evidence="8 9">CA14</strain>
    </source>
</reference>
<dbReference type="Gene3D" id="3.30.40.10">
    <property type="entry name" value="Zinc/RING finger domain, C3HC4 (zinc finger)"/>
    <property type="match status" value="1"/>
</dbReference>
<dbReference type="InterPro" id="IPR008928">
    <property type="entry name" value="6-hairpin_glycosidase_sf"/>
</dbReference>
<dbReference type="InterPro" id="IPR019787">
    <property type="entry name" value="Znf_PHD-finger"/>
</dbReference>
<feature type="compositionally biased region" description="Low complexity" evidence="6">
    <location>
        <begin position="62"/>
        <end position="73"/>
    </location>
</feature>
<feature type="compositionally biased region" description="Basic and acidic residues" evidence="6">
    <location>
        <begin position="214"/>
        <end position="226"/>
    </location>
</feature>
<feature type="coiled-coil region" evidence="5">
    <location>
        <begin position="266"/>
        <end position="296"/>
    </location>
</feature>
<keyword evidence="3" id="KW-0862">Zinc</keyword>
<evidence type="ECO:0000256" key="6">
    <source>
        <dbReference type="SAM" id="MobiDB-lite"/>
    </source>
</evidence>
<dbReference type="InterPro" id="IPR011011">
    <property type="entry name" value="Znf_FYVE_PHD"/>
</dbReference>
<dbReference type="Proteomes" id="UP000275480">
    <property type="component" value="Unassembled WGS sequence"/>
</dbReference>
<name>A0AB74CJY9_ASPFL</name>
<comment type="caution">
    <text evidence="8">The sequence shown here is derived from an EMBL/GenBank/DDBJ whole genome shotgun (WGS) entry which is preliminary data.</text>
</comment>